<dbReference type="AlphaFoldDB" id="A0A4R1EUF1"/>
<organism evidence="10 11">
    <name type="scientific">Cocleimonas flava</name>
    <dbReference type="NCBI Taxonomy" id="634765"/>
    <lineage>
        <taxon>Bacteria</taxon>
        <taxon>Pseudomonadati</taxon>
        <taxon>Pseudomonadota</taxon>
        <taxon>Gammaproteobacteria</taxon>
        <taxon>Thiotrichales</taxon>
        <taxon>Thiotrichaceae</taxon>
        <taxon>Cocleimonas</taxon>
    </lineage>
</organism>
<sequence>MIKENCFMLIMAEEYFSQSSAYVLDYALGGNRIRMSLSVLLIQNTGVPEDIKVMLESKIPHLTLAQYDYACLQLLSREELLQKLKPFDLVFFDNKKECKKRSLQPNKCLYWKNISDLSSKIDVYLQLRRCLALFPLNLKHWVLVEVLHNSQDCIIYRGVNKKGESAAIKRFKFKPNELSDEMIQKFLERVERQCAIRSEGLVHFYDGGICNHAFYLVMEYLEFGTLRQALNNCERSLPLLHALEWFREITSALDCVHNANLIHRDLKIDNVMLRSDGVLALTDYGVSKRILLDAGFLKEDELHCSPHYVSPELVAGEDCTKASDIYSLGVIFYELLMGEKPFAGNSPTELMMQHVMAPIPILDESIAHLQPVLNKMMAKCPDDRFLSPGKALKMLESLLRKEPSYQYEQHAPPTL</sequence>
<dbReference type="OrthoDB" id="9816047at2"/>
<evidence type="ECO:0000256" key="3">
    <source>
        <dbReference type="ARBA" id="ARBA00022679"/>
    </source>
</evidence>
<evidence type="ECO:0000313" key="11">
    <source>
        <dbReference type="Proteomes" id="UP000294887"/>
    </source>
</evidence>
<dbReference type="InterPro" id="IPR050236">
    <property type="entry name" value="Ser_Thr_kinase_AGC"/>
</dbReference>
<evidence type="ECO:0000313" key="10">
    <source>
        <dbReference type="EMBL" id="TCJ85326.1"/>
    </source>
</evidence>
<dbReference type="GO" id="GO:0005524">
    <property type="term" value="F:ATP binding"/>
    <property type="evidence" value="ECO:0007669"/>
    <property type="project" value="UniProtKB-KW"/>
</dbReference>
<dbReference type="SMART" id="SM00220">
    <property type="entry name" value="S_TKc"/>
    <property type="match status" value="1"/>
</dbReference>
<dbReference type="GO" id="GO:0004674">
    <property type="term" value="F:protein serine/threonine kinase activity"/>
    <property type="evidence" value="ECO:0007669"/>
    <property type="project" value="UniProtKB-KW"/>
</dbReference>
<comment type="catalytic activity">
    <reaction evidence="8">
        <text>L-seryl-[protein] + ATP = O-phospho-L-seryl-[protein] + ADP + H(+)</text>
        <dbReference type="Rhea" id="RHEA:17989"/>
        <dbReference type="Rhea" id="RHEA-COMP:9863"/>
        <dbReference type="Rhea" id="RHEA-COMP:11604"/>
        <dbReference type="ChEBI" id="CHEBI:15378"/>
        <dbReference type="ChEBI" id="CHEBI:29999"/>
        <dbReference type="ChEBI" id="CHEBI:30616"/>
        <dbReference type="ChEBI" id="CHEBI:83421"/>
        <dbReference type="ChEBI" id="CHEBI:456216"/>
        <dbReference type="EC" id="2.7.11.1"/>
    </reaction>
</comment>
<dbReference type="InterPro" id="IPR000719">
    <property type="entry name" value="Prot_kinase_dom"/>
</dbReference>
<evidence type="ECO:0000259" key="9">
    <source>
        <dbReference type="PROSITE" id="PS50011"/>
    </source>
</evidence>
<protein>
    <recommendedName>
        <fullName evidence="1">non-specific serine/threonine protein kinase</fullName>
        <ecNumber evidence="1">2.7.11.1</ecNumber>
    </recommendedName>
</protein>
<dbReference type="EMBL" id="SMFQ01000004">
    <property type="protein sequence ID" value="TCJ85326.1"/>
    <property type="molecule type" value="Genomic_DNA"/>
</dbReference>
<dbReference type="SUPFAM" id="SSF56112">
    <property type="entry name" value="Protein kinase-like (PK-like)"/>
    <property type="match status" value="1"/>
</dbReference>
<keyword evidence="5 10" id="KW-0418">Kinase</keyword>
<reference evidence="10 11" key="1">
    <citation type="submission" date="2019-03" db="EMBL/GenBank/DDBJ databases">
        <title>Genomic Encyclopedia of Type Strains, Phase IV (KMG-IV): sequencing the most valuable type-strain genomes for metagenomic binning, comparative biology and taxonomic classification.</title>
        <authorList>
            <person name="Goeker M."/>
        </authorList>
    </citation>
    <scope>NUCLEOTIDE SEQUENCE [LARGE SCALE GENOMIC DNA]</scope>
    <source>
        <strain evidence="10 11">DSM 24830</strain>
    </source>
</reference>
<evidence type="ECO:0000256" key="8">
    <source>
        <dbReference type="ARBA" id="ARBA00048679"/>
    </source>
</evidence>
<dbReference type="InterPro" id="IPR008271">
    <property type="entry name" value="Ser/Thr_kinase_AS"/>
</dbReference>
<dbReference type="PROSITE" id="PS50011">
    <property type="entry name" value="PROTEIN_KINASE_DOM"/>
    <property type="match status" value="1"/>
</dbReference>
<proteinExistence type="predicted"/>
<evidence type="ECO:0000256" key="7">
    <source>
        <dbReference type="ARBA" id="ARBA00047899"/>
    </source>
</evidence>
<dbReference type="Pfam" id="PF00069">
    <property type="entry name" value="Pkinase"/>
    <property type="match status" value="1"/>
</dbReference>
<keyword evidence="11" id="KW-1185">Reference proteome</keyword>
<accession>A0A4R1EUF1</accession>
<evidence type="ECO:0000256" key="5">
    <source>
        <dbReference type="ARBA" id="ARBA00022777"/>
    </source>
</evidence>
<gene>
    <name evidence="10" type="ORF">EV695_3297</name>
</gene>
<dbReference type="EC" id="2.7.11.1" evidence="1"/>
<evidence type="ECO:0000256" key="6">
    <source>
        <dbReference type="ARBA" id="ARBA00022840"/>
    </source>
</evidence>
<evidence type="ECO:0000256" key="2">
    <source>
        <dbReference type="ARBA" id="ARBA00022527"/>
    </source>
</evidence>
<keyword evidence="6" id="KW-0067">ATP-binding</keyword>
<dbReference type="PROSITE" id="PS00108">
    <property type="entry name" value="PROTEIN_KINASE_ST"/>
    <property type="match status" value="1"/>
</dbReference>
<keyword evidence="3" id="KW-0808">Transferase</keyword>
<dbReference type="CDD" id="cd14014">
    <property type="entry name" value="STKc_PknB_like"/>
    <property type="match status" value="1"/>
</dbReference>
<name>A0A4R1EUF1_9GAMM</name>
<comment type="catalytic activity">
    <reaction evidence="7">
        <text>L-threonyl-[protein] + ATP = O-phospho-L-threonyl-[protein] + ADP + H(+)</text>
        <dbReference type="Rhea" id="RHEA:46608"/>
        <dbReference type="Rhea" id="RHEA-COMP:11060"/>
        <dbReference type="Rhea" id="RHEA-COMP:11605"/>
        <dbReference type="ChEBI" id="CHEBI:15378"/>
        <dbReference type="ChEBI" id="CHEBI:30013"/>
        <dbReference type="ChEBI" id="CHEBI:30616"/>
        <dbReference type="ChEBI" id="CHEBI:61977"/>
        <dbReference type="ChEBI" id="CHEBI:456216"/>
        <dbReference type="EC" id="2.7.11.1"/>
    </reaction>
</comment>
<comment type="caution">
    <text evidence="10">The sequence shown here is derived from an EMBL/GenBank/DDBJ whole genome shotgun (WGS) entry which is preliminary data.</text>
</comment>
<dbReference type="Proteomes" id="UP000294887">
    <property type="component" value="Unassembled WGS sequence"/>
</dbReference>
<dbReference type="InterPro" id="IPR011009">
    <property type="entry name" value="Kinase-like_dom_sf"/>
</dbReference>
<dbReference type="PANTHER" id="PTHR24356">
    <property type="entry name" value="SERINE/THREONINE-PROTEIN KINASE"/>
    <property type="match status" value="1"/>
</dbReference>
<feature type="domain" description="Protein kinase" evidence="9">
    <location>
        <begin position="141"/>
        <end position="399"/>
    </location>
</feature>
<evidence type="ECO:0000256" key="1">
    <source>
        <dbReference type="ARBA" id="ARBA00012513"/>
    </source>
</evidence>
<evidence type="ECO:0000256" key="4">
    <source>
        <dbReference type="ARBA" id="ARBA00022741"/>
    </source>
</evidence>
<dbReference type="Gene3D" id="1.10.510.10">
    <property type="entry name" value="Transferase(Phosphotransferase) domain 1"/>
    <property type="match status" value="1"/>
</dbReference>
<keyword evidence="4" id="KW-0547">Nucleotide-binding</keyword>
<keyword evidence="2 10" id="KW-0723">Serine/threonine-protein kinase</keyword>